<dbReference type="Pfam" id="PF01171">
    <property type="entry name" value="ATP_bind_3"/>
    <property type="match status" value="1"/>
</dbReference>
<dbReference type="PANTHER" id="PTHR43686:SF1">
    <property type="entry name" value="AMINOTRAN_5 DOMAIN-CONTAINING PROTEIN"/>
    <property type="match status" value="1"/>
</dbReference>
<dbReference type="Proteomes" id="UP001205603">
    <property type="component" value="Unassembled WGS sequence"/>
</dbReference>
<keyword evidence="1" id="KW-0808">Transferase</keyword>
<reference evidence="3 4" key="1">
    <citation type="submission" date="2022-07" db="EMBL/GenBank/DDBJ databases">
        <title>Fecal culturing of patients with breast cancer.</title>
        <authorList>
            <person name="Teng N.M.Y."/>
            <person name="Kiu R."/>
            <person name="Evans R."/>
            <person name="Baker D.J."/>
            <person name="Zenner C."/>
            <person name="Robinson S.D."/>
            <person name="Hall L.J."/>
        </authorList>
    </citation>
    <scope>NUCLEOTIDE SEQUENCE [LARGE SCALE GENOMIC DNA]</scope>
    <source>
        <strain evidence="3 4">LH1063</strain>
    </source>
</reference>
<dbReference type="InterPro" id="IPR035107">
    <property type="entry name" value="tRNA_thiolation_TtcA_Ctu1"/>
</dbReference>
<dbReference type="CDD" id="cd24138">
    <property type="entry name" value="TtcA-like"/>
    <property type="match status" value="1"/>
</dbReference>
<evidence type="ECO:0000256" key="1">
    <source>
        <dbReference type="ARBA" id="ARBA00022679"/>
    </source>
</evidence>
<dbReference type="InterPro" id="IPR014729">
    <property type="entry name" value="Rossmann-like_a/b/a_fold"/>
</dbReference>
<dbReference type="Gene3D" id="3.40.50.620">
    <property type="entry name" value="HUPs"/>
    <property type="match status" value="1"/>
</dbReference>
<feature type="domain" description="tRNA(Ile)-lysidine/2-thiocytidine synthase N-terminal" evidence="2">
    <location>
        <begin position="37"/>
        <end position="198"/>
    </location>
</feature>
<dbReference type="GO" id="GO:0016787">
    <property type="term" value="F:hydrolase activity"/>
    <property type="evidence" value="ECO:0007669"/>
    <property type="project" value="UniProtKB-KW"/>
</dbReference>
<gene>
    <name evidence="3" type="ORF">NMU02_03505</name>
</gene>
<sequence>MPQNKNTPEDDRVLYKLGQKVRKAIYDYALIEDGDRILIALSGGKDSLALTELLGRQMRIFKPRFTAIAAHIGMSNIAYESDTSYLEAHCKKVEIPFIYRRVTSFDPETDRRKSPCFLCSWYRRKVLFDIAKEQNCNKIALGHHQDDILQTLLMNMTFQGAFGTMPPRLVMDKFEMTLIRPMCLIPESELKKLAELQKYEKLIKNCPYESSSSRPEMKEVLTALEKINPQVRGNIWKSMTHIQSAYLPDPIGEKK</sequence>
<accession>A0ABT1MH20</accession>
<evidence type="ECO:0000259" key="2">
    <source>
        <dbReference type="Pfam" id="PF01171"/>
    </source>
</evidence>
<evidence type="ECO:0000313" key="3">
    <source>
        <dbReference type="EMBL" id="MCP9611156.1"/>
    </source>
</evidence>
<name>A0ABT1MH20_9BACT</name>
<proteinExistence type="predicted"/>
<keyword evidence="4" id="KW-1185">Reference proteome</keyword>
<dbReference type="PIRSF" id="PIRSF004976">
    <property type="entry name" value="ATPase_YdaO"/>
    <property type="match status" value="1"/>
</dbReference>
<dbReference type="RefSeq" id="WP_255026201.1">
    <property type="nucleotide sequence ID" value="NZ_JANDHW010000003.1"/>
</dbReference>
<dbReference type="PANTHER" id="PTHR43686">
    <property type="entry name" value="SULFURTRANSFERASE-RELATED"/>
    <property type="match status" value="1"/>
</dbReference>
<protein>
    <submittedName>
        <fullName evidence="3">Adenine nucleotide alpha hydrolase family protein</fullName>
    </submittedName>
</protein>
<evidence type="ECO:0000313" key="4">
    <source>
        <dbReference type="Proteomes" id="UP001205603"/>
    </source>
</evidence>
<keyword evidence="3" id="KW-0378">Hydrolase</keyword>
<dbReference type="EMBL" id="JANDHW010000003">
    <property type="protein sequence ID" value="MCP9611156.1"/>
    <property type="molecule type" value="Genomic_DNA"/>
</dbReference>
<dbReference type="InterPro" id="IPR011063">
    <property type="entry name" value="TilS/TtcA_N"/>
</dbReference>
<comment type="caution">
    <text evidence="3">The sequence shown here is derived from an EMBL/GenBank/DDBJ whole genome shotgun (WGS) entry which is preliminary data.</text>
</comment>
<dbReference type="SUPFAM" id="SSF52402">
    <property type="entry name" value="Adenine nucleotide alpha hydrolases-like"/>
    <property type="match status" value="1"/>
</dbReference>
<organism evidence="3 4">
    <name type="scientific">Coprobacter tertius</name>
    <dbReference type="NCBI Taxonomy" id="2944915"/>
    <lineage>
        <taxon>Bacteria</taxon>
        <taxon>Pseudomonadati</taxon>
        <taxon>Bacteroidota</taxon>
        <taxon>Bacteroidia</taxon>
        <taxon>Bacteroidales</taxon>
        <taxon>Barnesiellaceae</taxon>
        <taxon>Coprobacter</taxon>
    </lineage>
</organism>